<name>A0ABN6XS79_9MICO</name>
<sequence length="197" mass="21636">MLTTTLAQRLRLDTADDHLRAESALGLPASLLSRTDYARLVDRLISFHLAVEAILAEPRWRDDWVGAGIVLSDHVRSPLLEDDLRSLDSSSPAVRETVRLAGFASFGEVLGLLYVIEGSSLGGRVLGPLIRARLGDVPTRFYDGDGRDHPRPWRSLQAALTGFDDRGGDQREVVGGARLAFDLFGSRLDSTLWSSLR</sequence>
<keyword evidence="2" id="KW-1185">Reference proteome</keyword>
<evidence type="ECO:0000313" key="1">
    <source>
        <dbReference type="EMBL" id="BDZ47846.1"/>
    </source>
</evidence>
<dbReference type="Proteomes" id="UP001321486">
    <property type="component" value="Chromosome"/>
</dbReference>
<reference evidence="2" key="1">
    <citation type="journal article" date="2019" name="Int. J. Syst. Evol. Microbiol.">
        <title>The Global Catalogue of Microorganisms (GCM) 10K type strain sequencing project: providing services to taxonomists for standard genome sequencing and annotation.</title>
        <authorList>
            <consortium name="The Broad Institute Genomics Platform"/>
            <consortium name="The Broad Institute Genome Sequencing Center for Infectious Disease"/>
            <person name="Wu L."/>
            <person name="Ma J."/>
        </authorList>
    </citation>
    <scope>NUCLEOTIDE SEQUENCE [LARGE SCALE GENOMIC DNA]</scope>
    <source>
        <strain evidence="2">NBRC 108728</strain>
    </source>
</reference>
<dbReference type="SUPFAM" id="SSF48613">
    <property type="entry name" value="Heme oxygenase-like"/>
    <property type="match status" value="1"/>
</dbReference>
<accession>A0ABN6XS79</accession>
<evidence type="ECO:0000313" key="2">
    <source>
        <dbReference type="Proteomes" id="UP001321486"/>
    </source>
</evidence>
<dbReference type="Pfam" id="PF01126">
    <property type="entry name" value="Heme_oxygenase"/>
    <property type="match status" value="1"/>
</dbReference>
<dbReference type="InterPro" id="IPR016084">
    <property type="entry name" value="Haem_Oase-like_multi-hlx"/>
</dbReference>
<gene>
    <name evidence="1" type="ORF">GCM10025867_00870</name>
</gene>
<evidence type="ECO:0008006" key="3">
    <source>
        <dbReference type="Google" id="ProtNLM"/>
    </source>
</evidence>
<protein>
    <recommendedName>
        <fullName evidence="3">Heme oxygenase</fullName>
    </recommendedName>
</protein>
<dbReference type="CDD" id="cd19166">
    <property type="entry name" value="HemeO-bac"/>
    <property type="match status" value="1"/>
</dbReference>
<dbReference type="RefSeq" id="WP_286344925.1">
    <property type="nucleotide sequence ID" value="NZ_AP027732.1"/>
</dbReference>
<dbReference type="Gene3D" id="1.20.910.10">
    <property type="entry name" value="Heme oxygenase-like"/>
    <property type="match status" value="1"/>
</dbReference>
<dbReference type="InterPro" id="IPR016053">
    <property type="entry name" value="Haem_Oase-like"/>
</dbReference>
<proteinExistence type="predicted"/>
<dbReference type="EMBL" id="AP027732">
    <property type="protein sequence ID" value="BDZ47846.1"/>
    <property type="molecule type" value="Genomic_DNA"/>
</dbReference>
<organism evidence="1 2">
    <name type="scientific">Frondihabitans sucicola</name>
    <dbReference type="NCBI Taxonomy" id="1268041"/>
    <lineage>
        <taxon>Bacteria</taxon>
        <taxon>Bacillati</taxon>
        <taxon>Actinomycetota</taxon>
        <taxon>Actinomycetes</taxon>
        <taxon>Micrococcales</taxon>
        <taxon>Microbacteriaceae</taxon>
        <taxon>Frondihabitans</taxon>
    </lineage>
</organism>